<protein>
    <submittedName>
        <fullName evidence="2">Uncharacterized protein</fullName>
    </submittedName>
</protein>
<accession>A0A3L6EN46</accession>
<reference evidence="2" key="1">
    <citation type="journal article" date="2018" name="Nat. Genet.">
        <title>Extensive intraspecific gene order and gene structural variations between Mo17 and other maize genomes.</title>
        <authorList>
            <person name="Sun S."/>
            <person name="Zhou Y."/>
            <person name="Chen J."/>
            <person name="Shi J."/>
            <person name="Zhao H."/>
            <person name="Zhao H."/>
            <person name="Song W."/>
            <person name="Zhang M."/>
            <person name="Cui Y."/>
            <person name="Dong X."/>
            <person name="Liu H."/>
            <person name="Ma X."/>
            <person name="Jiao Y."/>
            <person name="Wang B."/>
            <person name="Wei X."/>
            <person name="Stein J.C."/>
            <person name="Glaubitz J.C."/>
            <person name="Lu F."/>
            <person name="Yu G."/>
            <person name="Liang C."/>
            <person name="Fengler K."/>
            <person name="Li B."/>
            <person name="Rafalski A."/>
            <person name="Schnable P.S."/>
            <person name="Ware D.H."/>
            <person name="Buckler E.S."/>
            <person name="Lai J."/>
        </authorList>
    </citation>
    <scope>NUCLEOTIDE SEQUENCE [LARGE SCALE GENOMIC DNA]</scope>
    <source>
        <tissue evidence="2">Seedling</tissue>
    </source>
</reference>
<gene>
    <name evidence="2" type="ORF">Zm00014a_000195</name>
</gene>
<organism evidence="2">
    <name type="scientific">Zea mays</name>
    <name type="common">Maize</name>
    <dbReference type="NCBI Taxonomy" id="4577"/>
    <lineage>
        <taxon>Eukaryota</taxon>
        <taxon>Viridiplantae</taxon>
        <taxon>Streptophyta</taxon>
        <taxon>Embryophyta</taxon>
        <taxon>Tracheophyta</taxon>
        <taxon>Spermatophyta</taxon>
        <taxon>Magnoliopsida</taxon>
        <taxon>Liliopsida</taxon>
        <taxon>Poales</taxon>
        <taxon>Poaceae</taxon>
        <taxon>PACMAD clade</taxon>
        <taxon>Panicoideae</taxon>
        <taxon>Andropogonodae</taxon>
        <taxon>Andropogoneae</taxon>
        <taxon>Tripsacinae</taxon>
        <taxon>Zea</taxon>
    </lineage>
</organism>
<sequence length="67" mass="7707">MVWFEDKMGHPFKRHQWWQVVHHKPKWSANHGLDSGFNGTANKRPRLGVSGECSSKGTEDTEEEVSD</sequence>
<name>A0A3L6EN46_MAIZE</name>
<dbReference type="AlphaFoldDB" id="A0A3L6EN46"/>
<feature type="region of interest" description="Disordered" evidence="1">
    <location>
        <begin position="30"/>
        <end position="67"/>
    </location>
</feature>
<proteinExistence type="predicted"/>
<evidence type="ECO:0000256" key="1">
    <source>
        <dbReference type="SAM" id="MobiDB-lite"/>
    </source>
</evidence>
<comment type="caution">
    <text evidence="2">The sequence shown here is derived from an EMBL/GenBank/DDBJ whole genome shotgun (WGS) entry which is preliminary data.</text>
</comment>
<dbReference type="EMBL" id="NCVQ01000006">
    <property type="protein sequence ID" value="PWZ21993.1"/>
    <property type="molecule type" value="Genomic_DNA"/>
</dbReference>
<dbReference type="Proteomes" id="UP000251960">
    <property type="component" value="Chromosome 5"/>
</dbReference>
<evidence type="ECO:0000313" key="2">
    <source>
        <dbReference type="EMBL" id="PWZ21993.1"/>
    </source>
</evidence>